<reference evidence="6" key="1">
    <citation type="submission" date="2014-09" db="EMBL/GenBank/DDBJ databases">
        <authorList>
            <person name="Aslett A.Martin."/>
        </authorList>
    </citation>
    <scope>NUCLEOTIDE SEQUENCE</scope>
    <source>
        <strain evidence="6">ED321 Heterogonic</strain>
    </source>
</reference>
<proteinExistence type="inferred from homology"/>
<comment type="function">
    <text evidence="3">Non-catalytic component of the proteasome, a multicatalytic proteinase complex which is characterized by its ability to cleave peptides with Arg, Phe, Tyr, Leu, and Glu adjacent to the leaving group at neutral or slightly basic pH. The proteasome has an ATP-dependent proteolytic activity.</text>
</comment>
<protein>
    <recommendedName>
        <fullName evidence="5">Proteasome subunit beta</fullName>
    </recommendedName>
</protein>
<gene>
    <name evidence="6 8 9" type="ORF">SRAE_2000394100</name>
</gene>
<dbReference type="Gene3D" id="3.60.20.10">
    <property type="entry name" value="Glutamine Phosphoribosylpyrophosphate, subunit 1, domain 1"/>
    <property type="match status" value="1"/>
</dbReference>
<organism evidence="6">
    <name type="scientific">Strongyloides ratti</name>
    <name type="common">Parasitic roundworm</name>
    <dbReference type="NCBI Taxonomy" id="34506"/>
    <lineage>
        <taxon>Eukaryota</taxon>
        <taxon>Metazoa</taxon>
        <taxon>Ecdysozoa</taxon>
        <taxon>Nematoda</taxon>
        <taxon>Chromadorea</taxon>
        <taxon>Rhabditida</taxon>
        <taxon>Tylenchina</taxon>
        <taxon>Panagrolaimomorpha</taxon>
        <taxon>Strongyloidoidea</taxon>
        <taxon>Strongyloididae</taxon>
        <taxon>Strongyloides</taxon>
    </lineage>
</organism>
<dbReference type="WBParaSite" id="SRAE_2000394100.1">
    <property type="protein sequence ID" value="SRAE_2000394100.1"/>
    <property type="gene ID" value="WBGene00264168"/>
</dbReference>
<evidence type="ECO:0000313" key="8">
    <source>
        <dbReference type="WBParaSite" id="SRAE_2000394100.1"/>
    </source>
</evidence>
<evidence type="ECO:0000313" key="9">
    <source>
        <dbReference type="WormBase" id="SRAE_2000394100"/>
    </source>
</evidence>
<accession>A0A090LHM0</accession>
<evidence type="ECO:0000313" key="6">
    <source>
        <dbReference type="EMBL" id="CEF69291.1"/>
    </source>
</evidence>
<sequence length="265" mass="30124">MFLLYFIFHKMPLLSECKNEFDEMVCFKNAMEEVTSQPMWMKSHQIERQQWNPYSQEGGTTCAISGDNFVVVGADTRMTQYDINIISRDAEKIHILNNKIILATAGFYGDVLELNRVLEARLHKFRFDYRKDMTVDLCSELLARNLYYKRFFPFITGSVLAGIDEKGRGAVYSYDPVGCIERTAYTASGTGEPLIMPFLDCQVGNCTKSADGEKPQLTIERATALVKDVFRMVAEREIGTGDKINLVIAEAGKPIKHVFLPLRED</sequence>
<dbReference type="InterPro" id="IPR029055">
    <property type="entry name" value="Ntn_hydrolases_N"/>
</dbReference>
<keyword evidence="5" id="KW-0539">Nucleus</keyword>
<dbReference type="RefSeq" id="XP_024508491.1">
    <property type="nucleotide sequence ID" value="XM_024642751.1"/>
</dbReference>
<reference evidence="8" key="3">
    <citation type="submission" date="2020-12" db="UniProtKB">
        <authorList>
            <consortium name="WormBaseParasite"/>
        </authorList>
    </citation>
    <scope>IDENTIFICATION</scope>
</reference>
<dbReference type="InterPro" id="IPR023333">
    <property type="entry name" value="Proteasome_suB-type"/>
</dbReference>
<comment type="similarity">
    <text evidence="5">Belongs to the peptidase T1B family.</text>
</comment>
<dbReference type="AlphaFoldDB" id="A0A090LHM0"/>
<dbReference type="GO" id="GO:0005737">
    <property type="term" value="C:cytoplasm"/>
    <property type="evidence" value="ECO:0007669"/>
    <property type="project" value="UniProtKB-SubCell"/>
</dbReference>
<evidence type="ECO:0000256" key="2">
    <source>
        <dbReference type="ARBA" id="ARBA00022942"/>
    </source>
</evidence>
<reference evidence="7" key="2">
    <citation type="submission" date="2014-09" db="EMBL/GenBank/DDBJ databases">
        <authorList>
            <person name="Martin A.A."/>
        </authorList>
    </citation>
    <scope>NUCLEOTIDE SEQUENCE</scope>
    <source>
        <strain evidence="7">ED321</strain>
    </source>
</reference>
<dbReference type="SUPFAM" id="SSF56235">
    <property type="entry name" value="N-terminal nucleophile aminohydrolases (Ntn hydrolases)"/>
    <property type="match status" value="1"/>
</dbReference>
<evidence type="ECO:0000256" key="4">
    <source>
        <dbReference type="ARBA" id="ARBA00026071"/>
    </source>
</evidence>
<dbReference type="PANTHER" id="PTHR32194:SF2">
    <property type="entry name" value="PROTEASOME SUBUNIT BETA TYPE-1"/>
    <property type="match status" value="1"/>
</dbReference>
<comment type="subunit">
    <text evidence="4">The 26S proteasome consists of a 20S proteasome core and two 19S regulatory subunits. The 20S proteasome core is composed of 28 subunits that are arranged in four stacked rings, resulting in a barrel-shaped structure. The two end rings are each formed by seven alpha subunits, and the two central rings are each formed by seven beta subunits. The catalytic chamber with the active sites is on the inside of the barrel.</text>
</comment>
<dbReference type="CTD" id="36381661"/>
<comment type="function">
    <text evidence="5">Component of the proteasome, a multicatalytic proteinase complex which is characterized by its ability to cleave peptides with Arg, Phe, Tyr, Leu, and Glu adjacent to the leaving group at neutral or slightly basic pH. The proteasome has an ATP-dependent proteolytic activity.</text>
</comment>
<dbReference type="Pfam" id="PF00227">
    <property type="entry name" value="Proteasome"/>
    <property type="match status" value="1"/>
</dbReference>
<dbReference type="GO" id="GO:0005634">
    <property type="term" value="C:nucleus"/>
    <property type="evidence" value="ECO:0007669"/>
    <property type="project" value="UniProtKB-SubCell"/>
</dbReference>
<dbReference type="PROSITE" id="PS00854">
    <property type="entry name" value="PROTEASOME_BETA_1"/>
    <property type="match status" value="1"/>
</dbReference>
<keyword evidence="2 5" id="KW-0647">Proteasome</keyword>
<dbReference type="PANTHER" id="PTHR32194">
    <property type="entry name" value="METALLOPROTEASE TLDD"/>
    <property type="match status" value="1"/>
</dbReference>
<evidence type="ECO:0000256" key="5">
    <source>
        <dbReference type="RuleBase" id="RU004203"/>
    </source>
</evidence>
<dbReference type="Proteomes" id="UP000035682">
    <property type="component" value="Unplaced"/>
</dbReference>
<dbReference type="OMA" id="CSGCWCD"/>
<dbReference type="EMBL" id="LN609529">
    <property type="protein sequence ID" value="CEF69291.1"/>
    <property type="molecule type" value="Genomic_DNA"/>
</dbReference>
<dbReference type="InterPro" id="IPR016050">
    <property type="entry name" value="Proteasome_bsu_CS"/>
</dbReference>
<dbReference type="GeneID" id="36381661"/>
<evidence type="ECO:0000313" key="7">
    <source>
        <dbReference type="Proteomes" id="UP000035682"/>
    </source>
</evidence>
<dbReference type="STRING" id="34506.A0A090LHM0"/>
<evidence type="ECO:0000256" key="1">
    <source>
        <dbReference type="ARBA" id="ARBA00022490"/>
    </source>
</evidence>
<dbReference type="GO" id="GO:0005839">
    <property type="term" value="C:proteasome core complex"/>
    <property type="evidence" value="ECO:0007669"/>
    <property type="project" value="InterPro"/>
</dbReference>
<name>A0A090LHM0_STRRB</name>
<dbReference type="InterPro" id="IPR001353">
    <property type="entry name" value="Proteasome_sua/b"/>
</dbReference>
<dbReference type="PROSITE" id="PS51476">
    <property type="entry name" value="PROTEASOME_BETA_2"/>
    <property type="match status" value="1"/>
</dbReference>
<comment type="subunit">
    <text evidence="5">Component of the proteasome complex.</text>
</comment>
<comment type="subcellular location">
    <subcellularLocation>
        <location evidence="5">Cytoplasm</location>
    </subcellularLocation>
    <subcellularLocation>
        <location evidence="5">Nucleus</location>
    </subcellularLocation>
</comment>
<dbReference type="OrthoDB" id="268479at2759"/>
<keyword evidence="1 5" id="KW-0963">Cytoplasm</keyword>
<evidence type="ECO:0000256" key="3">
    <source>
        <dbReference type="ARBA" id="ARBA00024953"/>
    </source>
</evidence>
<dbReference type="GO" id="GO:0051603">
    <property type="term" value="P:proteolysis involved in protein catabolic process"/>
    <property type="evidence" value="ECO:0007669"/>
    <property type="project" value="InterPro"/>
</dbReference>
<dbReference type="WormBase" id="SRAE_2000394100">
    <property type="protein sequence ID" value="SRP02737"/>
    <property type="gene ID" value="WBGene00264168"/>
</dbReference>
<keyword evidence="7" id="KW-1185">Reference proteome</keyword>